<evidence type="ECO:0000313" key="3">
    <source>
        <dbReference type="Proteomes" id="UP001598673"/>
    </source>
</evidence>
<feature type="compositionally biased region" description="Basic and acidic residues" evidence="1">
    <location>
        <begin position="28"/>
        <end position="53"/>
    </location>
</feature>
<evidence type="ECO:0000256" key="1">
    <source>
        <dbReference type="SAM" id="MobiDB-lite"/>
    </source>
</evidence>
<keyword evidence="3" id="KW-1185">Reference proteome</keyword>
<sequence>MAIDDPPYLDEQAGATFRGDAEDADLGQSRKDDRRVARGNSDHPEGDHGLMAA</sequence>
<dbReference type="RefSeq" id="WP_258937585.1">
    <property type="nucleotide sequence ID" value="NZ_JANBBF010000012.1"/>
</dbReference>
<accession>A0ABW6G0T0</accession>
<feature type="region of interest" description="Disordered" evidence="1">
    <location>
        <begin position="1"/>
        <end position="53"/>
    </location>
</feature>
<dbReference type="EMBL" id="JBHXCV010000003">
    <property type="protein sequence ID" value="MFD6792808.1"/>
    <property type="molecule type" value="Genomic_DNA"/>
</dbReference>
<reference evidence="2 3" key="1">
    <citation type="submission" date="2024-09" db="EMBL/GenBank/DDBJ databases">
        <title>The Natural Products Discovery Center: Release of the First 8490 Sequenced Strains for Exploring Actinobacteria Biosynthetic Diversity.</title>
        <authorList>
            <person name="Kalkreuter E."/>
            <person name="Kautsar S.A."/>
            <person name="Yang D."/>
            <person name="Bader C.D."/>
            <person name="Teijaro C.N."/>
            <person name="Fluegel L."/>
            <person name="Davis C.M."/>
            <person name="Simpson J.R."/>
            <person name="Lauterbach L."/>
            <person name="Steele A.D."/>
            <person name="Gui C."/>
            <person name="Meng S."/>
            <person name="Li G."/>
            <person name="Viehrig K."/>
            <person name="Ye F."/>
            <person name="Su P."/>
            <person name="Kiefer A.F."/>
            <person name="Nichols A."/>
            <person name="Cepeda A.J."/>
            <person name="Yan W."/>
            <person name="Fan B."/>
            <person name="Jiang Y."/>
            <person name="Adhikari A."/>
            <person name="Zheng C.-J."/>
            <person name="Schuster L."/>
            <person name="Cowan T.M."/>
            <person name="Smanski M.J."/>
            <person name="Chevrette M.G."/>
            <person name="De Carvalho L.P.S."/>
            <person name="Shen B."/>
        </authorList>
    </citation>
    <scope>NUCLEOTIDE SEQUENCE [LARGE SCALE GENOMIC DNA]</scope>
    <source>
        <strain evidence="2 3">NPDC060353</strain>
    </source>
</reference>
<name>A0ABW6G0T0_9PSEU</name>
<proteinExistence type="predicted"/>
<dbReference type="Proteomes" id="UP001598673">
    <property type="component" value="Unassembled WGS sequence"/>
</dbReference>
<organism evidence="2 3">
    <name type="scientific">Prauserella salsuginis</name>
    <dbReference type="NCBI Taxonomy" id="387889"/>
    <lineage>
        <taxon>Bacteria</taxon>
        <taxon>Bacillati</taxon>
        <taxon>Actinomycetota</taxon>
        <taxon>Actinomycetes</taxon>
        <taxon>Pseudonocardiales</taxon>
        <taxon>Pseudonocardiaceae</taxon>
        <taxon>Prauserella</taxon>
        <taxon>Prauserella salsuginis group</taxon>
    </lineage>
</organism>
<evidence type="ECO:0000313" key="2">
    <source>
        <dbReference type="EMBL" id="MFD6792808.1"/>
    </source>
</evidence>
<gene>
    <name evidence="2" type="ORF">ACFWGY_05685</name>
</gene>
<comment type="caution">
    <text evidence="2">The sequence shown here is derived from an EMBL/GenBank/DDBJ whole genome shotgun (WGS) entry which is preliminary data.</text>
</comment>
<protein>
    <submittedName>
        <fullName evidence="2">Uncharacterized protein</fullName>
    </submittedName>
</protein>